<dbReference type="Gene3D" id="2.10.25.10">
    <property type="entry name" value="Laminin"/>
    <property type="match status" value="1"/>
</dbReference>
<protein>
    <recommendedName>
        <fullName evidence="9">EGF-like domain-containing protein</fullName>
    </recommendedName>
</protein>
<dbReference type="InterPro" id="IPR001846">
    <property type="entry name" value="VWF_type-D"/>
</dbReference>
<dbReference type="SUPFAM" id="SSF57196">
    <property type="entry name" value="EGF/Laminin"/>
    <property type="match status" value="1"/>
</dbReference>
<dbReference type="Pfam" id="PF00094">
    <property type="entry name" value="VWD"/>
    <property type="match status" value="1"/>
</dbReference>
<evidence type="ECO:0000256" key="2">
    <source>
        <dbReference type="ARBA" id="ARBA00022729"/>
    </source>
</evidence>
<dbReference type="PANTHER" id="PTHR24034:SF204">
    <property type="entry name" value="ADHESION G PROTEIN-COUPLED RECEPTOR E1"/>
    <property type="match status" value="1"/>
</dbReference>
<keyword evidence="3" id="KW-0677">Repeat</keyword>
<dbReference type="SMART" id="SM00181">
    <property type="entry name" value="EGF"/>
    <property type="match status" value="1"/>
</dbReference>
<dbReference type="InterPro" id="IPR000152">
    <property type="entry name" value="EGF-type_Asp/Asn_hydroxyl_site"/>
</dbReference>
<dbReference type="AlphaFoldDB" id="A0A0B6Z4X8"/>
<dbReference type="InterPro" id="IPR001881">
    <property type="entry name" value="EGF-like_Ca-bd_dom"/>
</dbReference>
<reference evidence="8" key="1">
    <citation type="submission" date="2014-12" db="EMBL/GenBank/DDBJ databases">
        <title>Insight into the proteome of Arion vulgaris.</title>
        <authorList>
            <person name="Aradska J."/>
            <person name="Bulat T."/>
            <person name="Smidak R."/>
            <person name="Sarate P."/>
            <person name="Gangsoo J."/>
            <person name="Sialana F."/>
            <person name="Bilban M."/>
            <person name="Lubec G."/>
        </authorList>
    </citation>
    <scope>NUCLEOTIDE SEQUENCE</scope>
    <source>
        <tissue evidence="8">Skin</tissue>
    </source>
</reference>
<dbReference type="SMART" id="SM00179">
    <property type="entry name" value="EGF_CA"/>
    <property type="match status" value="1"/>
</dbReference>
<dbReference type="PROSITE" id="PS51233">
    <property type="entry name" value="VWFD"/>
    <property type="match status" value="1"/>
</dbReference>
<evidence type="ECO:0000256" key="3">
    <source>
        <dbReference type="ARBA" id="ARBA00022737"/>
    </source>
</evidence>
<feature type="domain" description="VWFD" evidence="7">
    <location>
        <begin position="61"/>
        <end position="145"/>
    </location>
</feature>
<evidence type="ECO:0000259" key="7">
    <source>
        <dbReference type="PROSITE" id="PS51233"/>
    </source>
</evidence>
<dbReference type="PROSITE" id="PS00010">
    <property type="entry name" value="ASX_HYDROXYL"/>
    <property type="match status" value="1"/>
</dbReference>
<evidence type="ECO:0000256" key="5">
    <source>
        <dbReference type="PROSITE-ProRule" id="PRU00076"/>
    </source>
</evidence>
<evidence type="ECO:0000259" key="6">
    <source>
        <dbReference type="PROSITE" id="PS50026"/>
    </source>
</evidence>
<dbReference type="InterPro" id="IPR024731">
    <property type="entry name" value="NELL2-like_EGF"/>
</dbReference>
<dbReference type="InterPro" id="IPR018097">
    <property type="entry name" value="EGF_Ca-bd_CS"/>
</dbReference>
<accession>A0A0B6Z4X8</accession>
<keyword evidence="1 5" id="KW-0245">EGF-like domain</keyword>
<proteinExistence type="predicted"/>
<keyword evidence="2" id="KW-0732">Signal</keyword>
<evidence type="ECO:0008006" key="9">
    <source>
        <dbReference type="Google" id="ProtNLM"/>
    </source>
</evidence>
<feature type="non-terminal residue" evidence="8">
    <location>
        <position position="1"/>
    </location>
</feature>
<name>A0A0B6Z4X8_9EUPU</name>
<dbReference type="FunFam" id="2.10.25.10:FF:000653">
    <property type="entry name" value="Putative Fibrillin-1"/>
    <property type="match status" value="1"/>
</dbReference>
<dbReference type="PROSITE" id="PS50026">
    <property type="entry name" value="EGF_3"/>
    <property type="match status" value="1"/>
</dbReference>
<comment type="caution">
    <text evidence="5">Lacks conserved residue(s) required for the propagation of feature annotation.</text>
</comment>
<organism evidence="8">
    <name type="scientific">Arion vulgaris</name>
    <dbReference type="NCBI Taxonomy" id="1028688"/>
    <lineage>
        <taxon>Eukaryota</taxon>
        <taxon>Metazoa</taxon>
        <taxon>Spiralia</taxon>
        <taxon>Lophotrochozoa</taxon>
        <taxon>Mollusca</taxon>
        <taxon>Gastropoda</taxon>
        <taxon>Heterobranchia</taxon>
        <taxon>Euthyneura</taxon>
        <taxon>Panpulmonata</taxon>
        <taxon>Eupulmonata</taxon>
        <taxon>Stylommatophora</taxon>
        <taxon>Helicina</taxon>
        <taxon>Arionoidea</taxon>
        <taxon>Arionidae</taxon>
        <taxon>Arion</taxon>
    </lineage>
</organism>
<dbReference type="GO" id="GO:0005509">
    <property type="term" value="F:calcium ion binding"/>
    <property type="evidence" value="ECO:0007669"/>
    <property type="project" value="InterPro"/>
</dbReference>
<keyword evidence="4" id="KW-1015">Disulfide bond</keyword>
<evidence type="ECO:0000256" key="1">
    <source>
        <dbReference type="ARBA" id="ARBA00022536"/>
    </source>
</evidence>
<evidence type="ECO:0000256" key="4">
    <source>
        <dbReference type="ARBA" id="ARBA00023157"/>
    </source>
</evidence>
<dbReference type="EMBL" id="HACG01015910">
    <property type="protein sequence ID" value="CEK62775.1"/>
    <property type="molecule type" value="Transcribed_RNA"/>
</dbReference>
<dbReference type="PANTHER" id="PTHR24034">
    <property type="entry name" value="EGF-LIKE DOMAIN-CONTAINING PROTEIN"/>
    <property type="match status" value="1"/>
</dbReference>
<gene>
    <name evidence="8" type="primary">ORF46114</name>
</gene>
<feature type="domain" description="EGF-like" evidence="6">
    <location>
        <begin position="17"/>
        <end position="58"/>
    </location>
</feature>
<dbReference type="CDD" id="cd00054">
    <property type="entry name" value="EGF_CA"/>
    <property type="match status" value="1"/>
</dbReference>
<evidence type="ECO:0000313" key="8">
    <source>
        <dbReference type="EMBL" id="CEK62775.1"/>
    </source>
</evidence>
<dbReference type="InterPro" id="IPR050751">
    <property type="entry name" value="ECM_structural_protein"/>
</dbReference>
<dbReference type="PROSITE" id="PS01187">
    <property type="entry name" value="EGF_CA"/>
    <property type="match status" value="1"/>
</dbReference>
<sequence length="145" mass="16559">CDCKPGYKQTGKTSCQDINECLNSTLNNCDPNARCENLDGSYRCICNRGYRGDGLVCIPIGECVCFGDPHCISYDNHWWHFQEECDYVMSQDGCQPGQLQTFRVEIQARKKANSRPGHYSYVNAVRVYIFDKEIRLEQGGRIVVE</sequence>
<feature type="non-terminal residue" evidence="8">
    <location>
        <position position="145"/>
    </location>
</feature>
<dbReference type="InterPro" id="IPR000742">
    <property type="entry name" value="EGF"/>
</dbReference>
<dbReference type="Pfam" id="PF12947">
    <property type="entry name" value="EGF_3"/>
    <property type="match status" value="1"/>
</dbReference>
<dbReference type="PROSITE" id="PS01186">
    <property type="entry name" value="EGF_2"/>
    <property type="match status" value="1"/>
</dbReference>